<organism evidence="1 2">
    <name type="scientific">Ambispora gerdemannii</name>
    <dbReference type="NCBI Taxonomy" id="144530"/>
    <lineage>
        <taxon>Eukaryota</taxon>
        <taxon>Fungi</taxon>
        <taxon>Fungi incertae sedis</taxon>
        <taxon>Mucoromycota</taxon>
        <taxon>Glomeromycotina</taxon>
        <taxon>Glomeromycetes</taxon>
        <taxon>Archaeosporales</taxon>
        <taxon>Ambisporaceae</taxon>
        <taxon>Ambispora</taxon>
    </lineage>
</organism>
<accession>A0A9N8ZPH1</accession>
<proteinExistence type="predicted"/>
<dbReference type="Proteomes" id="UP000789831">
    <property type="component" value="Unassembled WGS sequence"/>
</dbReference>
<sequence>MIACDFQKSTQKTYRNILILSYIQTEVIVSRRLPEYKCTTWPGYELPPGKGALL</sequence>
<comment type="caution">
    <text evidence="1">The sequence shown here is derived from an EMBL/GenBank/DDBJ whole genome shotgun (WGS) entry which is preliminary data.</text>
</comment>
<keyword evidence="2" id="KW-1185">Reference proteome</keyword>
<evidence type="ECO:0000313" key="1">
    <source>
        <dbReference type="EMBL" id="CAG8502825.1"/>
    </source>
</evidence>
<name>A0A9N8ZPH1_9GLOM</name>
<evidence type="ECO:0000313" key="2">
    <source>
        <dbReference type="Proteomes" id="UP000789831"/>
    </source>
</evidence>
<dbReference type="EMBL" id="CAJVPL010000490">
    <property type="protein sequence ID" value="CAG8502825.1"/>
    <property type="molecule type" value="Genomic_DNA"/>
</dbReference>
<dbReference type="AlphaFoldDB" id="A0A9N8ZPH1"/>
<gene>
    <name evidence="1" type="ORF">AGERDE_LOCUS4335</name>
</gene>
<protein>
    <submittedName>
        <fullName evidence="1">2357_t:CDS:1</fullName>
    </submittedName>
</protein>
<reference evidence="1" key="1">
    <citation type="submission" date="2021-06" db="EMBL/GenBank/DDBJ databases">
        <authorList>
            <person name="Kallberg Y."/>
            <person name="Tangrot J."/>
            <person name="Rosling A."/>
        </authorList>
    </citation>
    <scope>NUCLEOTIDE SEQUENCE</scope>
    <source>
        <strain evidence="1">MT106</strain>
    </source>
</reference>